<keyword evidence="3" id="KW-0804">Transcription</keyword>
<evidence type="ECO:0000256" key="2">
    <source>
        <dbReference type="ARBA" id="ARBA00023125"/>
    </source>
</evidence>
<protein>
    <submittedName>
        <fullName evidence="5">AraC family transcriptional regulator N-terminal domain-containing protein</fullName>
    </submittedName>
</protein>
<evidence type="ECO:0000313" key="8">
    <source>
        <dbReference type="Proteomes" id="UP001177341"/>
    </source>
</evidence>
<dbReference type="SMART" id="SM00342">
    <property type="entry name" value="HTH_ARAC"/>
    <property type="match status" value="1"/>
</dbReference>
<keyword evidence="2" id="KW-0238">DNA-binding</keyword>
<dbReference type="Proteomes" id="UP001169862">
    <property type="component" value="Unassembled WGS sequence"/>
</dbReference>
<sequence length="290" mass="32183">MSLSDLVSLLEPLQREEGMHPSDIEGVSVLTCHESHGRSPLIYEPSLIFIAQGKKIGYLGDRVIEYNPGHYLVQTLPLPFECETYAEEGKPLLGISVSIDLVILAELVHSSLPVNGLPTDHDLSPKPMDSVAMTPGMQEAVSRLVRALHDPIDARVMGTARVREVIYEALKGEQGSALSALILNQGNYSRVIRILSQLHKSFDQGVTVESLADQANMSVSNFHKHFKEVTRCSPLQYLKRLRLIKARLLLSHDDLNVGQTALAVGYKSINQFSRDYKSYFGTPPKQDVRP</sequence>
<dbReference type="InterPro" id="IPR009057">
    <property type="entry name" value="Homeodomain-like_sf"/>
</dbReference>
<dbReference type="GO" id="GO:0043565">
    <property type="term" value="F:sequence-specific DNA binding"/>
    <property type="evidence" value="ECO:0007669"/>
    <property type="project" value="InterPro"/>
</dbReference>
<dbReference type="GeneID" id="89457355"/>
<dbReference type="Proteomes" id="UP001177341">
    <property type="component" value="Unassembled WGS sequence"/>
</dbReference>
<evidence type="ECO:0000259" key="4">
    <source>
        <dbReference type="PROSITE" id="PS01124"/>
    </source>
</evidence>
<dbReference type="EMBL" id="JAUYVO010000007">
    <property type="protein sequence ID" value="MDP2523228.1"/>
    <property type="molecule type" value="Genomic_DNA"/>
</dbReference>
<organism evidence="5 7">
    <name type="scientific">Neptunomonas phycophila</name>
    <dbReference type="NCBI Taxonomy" id="1572645"/>
    <lineage>
        <taxon>Bacteria</taxon>
        <taxon>Pseudomonadati</taxon>
        <taxon>Pseudomonadota</taxon>
        <taxon>Gammaproteobacteria</taxon>
        <taxon>Oceanospirillales</taxon>
        <taxon>Oceanospirillaceae</taxon>
        <taxon>Neptunomonas</taxon>
    </lineage>
</organism>
<feature type="domain" description="HTH araC/xylS-type" evidence="4">
    <location>
        <begin position="192"/>
        <end position="290"/>
    </location>
</feature>
<evidence type="ECO:0000313" key="5">
    <source>
        <dbReference type="EMBL" id="MDO6454176.1"/>
    </source>
</evidence>
<evidence type="ECO:0000313" key="7">
    <source>
        <dbReference type="Proteomes" id="UP001169862"/>
    </source>
</evidence>
<dbReference type="Gene3D" id="1.10.10.60">
    <property type="entry name" value="Homeodomain-like"/>
    <property type="match status" value="2"/>
</dbReference>
<proteinExistence type="predicted"/>
<evidence type="ECO:0000313" key="6">
    <source>
        <dbReference type="EMBL" id="MDP2523228.1"/>
    </source>
</evidence>
<name>A0AAW7XIX5_9GAMM</name>
<dbReference type="PANTHER" id="PTHR43436">
    <property type="entry name" value="ARAC-FAMILY TRANSCRIPTIONAL REGULATOR"/>
    <property type="match status" value="1"/>
</dbReference>
<keyword evidence="1" id="KW-0805">Transcription regulation</keyword>
<dbReference type="Pfam" id="PF12833">
    <property type="entry name" value="HTH_18"/>
    <property type="match status" value="1"/>
</dbReference>
<dbReference type="PANTHER" id="PTHR43436:SF2">
    <property type="entry name" value="ARAC_XYLS FAMILY TRANSCRIPTIONAL REGULATOR"/>
    <property type="match status" value="1"/>
</dbReference>
<dbReference type="InterPro" id="IPR009594">
    <property type="entry name" value="Tscrpt_reg_HTH_AraC_N"/>
</dbReference>
<gene>
    <name evidence="5" type="ORF">Q4490_11450</name>
    <name evidence="6" type="ORF">Q8W30_11655</name>
</gene>
<dbReference type="EMBL" id="JAUOPG010000007">
    <property type="protein sequence ID" value="MDO6454176.1"/>
    <property type="molecule type" value="Genomic_DNA"/>
</dbReference>
<comment type="caution">
    <text evidence="5">The sequence shown here is derived from an EMBL/GenBank/DDBJ whole genome shotgun (WGS) entry which is preliminary data.</text>
</comment>
<dbReference type="PROSITE" id="PS00041">
    <property type="entry name" value="HTH_ARAC_FAMILY_1"/>
    <property type="match status" value="1"/>
</dbReference>
<evidence type="ECO:0000256" key="3">
    <source>
        <dbReference type="ARBA" id="ARBA00023163"/>
    </source>
</evidence>
<dbReference type="RefSeq" id="WP_075173744.1">
    <property type="nucleotide sequence ID" value="NZ_CAXPFL010000044.1"/>
</dbReference>
<accession>A0AAW7XIX5</accession>
<dbReference type="SUPFAM" id="SSF46689">
    <property type="entry name" value="Homeodomain-like"/>
    <property type="match status" value="2"/>
</dbReference>
<dbReference type="PROSITE" id="PS01124">
    <property type="entry name" value="HTH_ARAC_FAMILY_2"/>
    <property type="match status" value="1"/>
</dbReference>
<dbReference type="GO" id="GO:0003700">
    <property type="term" value="F:DNA-binding transcription factor activity"/>
    <property type="evidence" value="ECO:0007669"/>
    <property type="project" value="InterPro"/>
</dbReference>
<dbReference type="InterPro" id="IPR018060">
    <property type="entry name" value="HTH_AraC"/>
</dbReference>
<dbReference type="AlphaFoldDB" id="A0AAW7XIX5"/>
<evidence type="ECO:0000256" key="1">
    <source>
        <dbReference type="ARBA" id="ARBA00023015"/>
    </source>
</evidence>
<keyword evidence="8" id="KW-1185">Reference proteome</keyword>
<dbReference type="Pfam" id="PF06719">
    <property type="entry name" value="AraC_N"/>
    <property type="match status" value="1"/>
</dbReference>
<reference evidence="5" key="1">
    <citation type="submission" date="2023-07" db="EMBL/GenBank/DDBJ databases">
        <title>Genome content predicts the carbon catabolic preferences of heterotrophic bacteria.</title>
        <authorList>
            <person name="Gralka M."/>
        </authorList>
    </citation>
    <scope>NUCLEOTIDE SEQUENCE</scope>
    <source>
        <strain evidence="6">5G01</strain>
        <strain evidence="5">I2M16</strain>
    </source>
</reference>
<dbReference type="InterPro" id="IPR018062">
    <property type="entry name" value="HTH_AraC-typ_CS"/>
</dbReference>